<dbReference type="GO" id="GO:0036376">
    <property type="term" value="P:sodium ion export across plasma membrane"/>
    <property type="evidence" value="ECO:0007669"/>
    <property type="project" value="InterPro"/>
</dbReference>
<feature type="transmembrane region" description="Helical" evidence="5">
    <location>
        <begin position="141"/>
        <end position="162"/>
    </location>
</feature>
<dbReference type="GO" id="GO:0030007">
    <property type="term" value="P:intracellular potassium ion homeostasis"/>
    <property type="evidence" value="ECO:0007669"/>
    <property type="project" value="TreeGrafter"/>
</dbReference>
<keyword evidence="4 5" id="KW-0472">Membrane</keyword>
<accession>A0A438MVY5</accession>
<feature type="transmembrane region" description="Helical" evidence="5">
    <location>
        <begin position="415"/>
        <end position="440"/>
    </location>
</feature>
<evidence type="ECO:0000256" key="2">
    <source>
        <dbReference type="ARBA" id="ARBA00022692"/>
    </source>
</evidence>
<comment type="subcellular location">
    <subcellularLocation>
        <location evidence="1">Membrane</location>
        <topology evidence="1">Multi-pass membrane protein</topology>
    </subcellularLocation>
</comment>
<dbReference type="PANTHER" id="PTHR31382">
    <property type="entry name" value="NA(+)/H(+) ANTIPORTER"/>
    <property type="match status" value="1"/>
</dbReference>
<feature type="transmembrane region" description="Helical" evidence="5">
    <location>
        <begin position="20"/>
        <end position="37"/>
    </location>
</feature>
<reference evidence="7 8" key="1">
    <citation type="submission" date="2017-03" db="EMBL/GenBank/DDBJ databases">
        <title>Genomes of endolithic fungi from Antarctica.</title>
        <authorList>
            <person name="Coleine C."/>
            <person name="Masonjones S."/>
            <person name="Stajich J.E."/>
        </authorList>
    </citation>
    <scope>NUCLEOTIDE SEQUENCE [LARGE SCALE GENOMIC DNA]</scope>
    <source>
        <strain evidence="7 8">CCFEE 6314</strain>
    </source>
</reference>
<evidence type="ECO:0000256" key="1">
    <source>
        <dbReference type="ARBA" id="ARBA00004141"/>
    </source>
</evidence>
<dbReference type="OrthoDB" id="2190219at2759"/>
<dbReference type="AlphaFoldDB" id="A0A438MVY5"/>
<proteinExistence type="predicted"/>
<feature type="transmembrane region" description="Helical" evidence="5">
    <location>
        <begin position="275"/>
        <end position="292"/>
    </location>
</feature>
<dbReference type="GO" id="GO:0005886">
    <property type="term" value="C:plasma membrane"/>
    <property type="evidence" value="ECO:0007669"/>
    <property type="project" value="InterPro"/>
</dbReference>
<dbReference type="Pfam" id="PF00999">
    <property type="entry name" value="Na_H_Exchanger"/>
    <property type="match status" value="1"/>
</dbReference>
<feature type="transmembrane region" description="Helical" evidence="5">
    <location>
        <begin position="112"/>
        <end position="135"/>
    </location>
</feature>
<dbReference type="Proteomes" id="UP000288859">
    <property type="component" value="Unassembled WGS sequence"/>
</dbReference>
<dbReference type="InterPro" id="IPR006153">
    <property type="entry name" value="Cation/H_exchanger_TM"/>
</dbReference>
<name>A0A438MVY5_EXOME</name>
<dbReference type="InterPro" id="IPR038770">
    <property type="entry name" value="Na+/solute_symporter_sf"/>
</dbReference>
<feature type="transmembrane region" description="Helical" evidence="5">
    <location>
        <begin position="213"/>
        <end position="235"/>
    </location>
</feature>
<feature type="transmembrane region" description="Helical" evidence="5">
    <location>
        <begin position="247"/>
        <end position="269"/>
    </location>
</feature>
<evidence type="ECO:0000313" key="7">
    <source>
        <dbReference type="EMBL" id="RVX67920.1"/>
    </source>
</evidence>
<feature type="transmembrane region" description="Helical" evidence="5">
    <location>
        <begin position="329"/>
        <end position="346"/>
    </location>
</feature>
<evidence type="ECO:0000256" key="4">
    <source>
        <dbReference type="ARBA" id="ARBA00023136"/>
    </source>
</evidence>
<dbReference type="Gene3D" id="1.20.1530.20">
    <property type="match status" value="1"/>
</dbReference>
<dbReference type="GO" id="GO:0120029">
    <property type="term" value="P:proton export across plasma membrane"/>
    <property type="evidence" value="ECO:0007669"/>
    <property type="project" value="InterPro"/>
</dbReference>
<dbReference type="InterPro" id="IPR004712">
    <property type="entry name" value="Na+/H+_antiporter_fungi"/>
</dbReference>
<organism evidence="7 8">
    <name type="scientific">Exophiala mesophila</name>
    <name type="common">Black yeast-like fungus</name>
    <dbReference type="NCBI Taxonomy" id="212818"/>
    <lineage>
        <taxon>Eukaryota</taxon>
        <taxon>Fungi</taxon>
        <taxon>Dikarya</taxon>
        <taxon>Ascomycota</taxon>
        <taxon>Pezizomycotina</taxon>
        <taxon>Eurotiomycetes</taxon>
        <taxon>Chaetothyriomycetidae</taxon>
        <taxon>Chaetothyriales</taxon>
        <taxon>Herpotrichiellaceae</taxon>
        <taxon>Exophiala</taxon>
    </lineage>
</organism>
<evidence type="ECO:0000259" key="6">
    <source>
        <dbReference type="Pfam" id="PF00999"/>
    </source>
</evidence>
<evidence type="ECO:0000313" key="8">
    <source>
        <dbReference type="Proteomes" id="UP000288859"/>
    </source>
</evidence>
<keyword evidence="2 5" id="KW-0812">Transmembrane</keyword>
<protein>
    <recommendedName>
        <fullName evidence="6">Cation/H+ exchanger transmembrane domain-containing protein</fullName>
    </recommendedName>
</protein>
<feature type="transmembrane region" description="Helical" evidence="5">
    <location>
        <begin position="304"/>
        <end position="323"/>
    </location>
</feature>
<evidence type="ECO:0000256" key="3">
    <source>
        <dbReference type="ARBA" id="ARBA00022989"/>
    </source>
</evidence>
<gene>
    <name evidence="7" type="ORF">B0A52_08525</name>
</gene>
<feature type="transmembrane region" description="Helical" evidence="5">
    <location>
        <begin position="183"/>
        <end position="201"/>
    </location>
</feature>
<dbReference type="EMBL" id="NAJM01000043">
    <property type="protein sequence ID" value="RVX67920.1"/>
    <property type="molecule type" value="Genomic_DNA"/>
</dbReference>
<feature type="transmembrane region" description="Helical" evidence="5">
    <location>
        <begin position="367"/>
        <end position="385"/>
    </location>
</feature>
<dbReference type="VEuPathDB" id="FungiDB:PV10_08182"/>
<keyword evidence="3 5" id="KW-1133">Transmembrane helix</keyword>
<evidence type="ECO:0000256" key="5">
    <source>
        <dbReference type="SAM" id="Phobius"/>
    </source>
</evidence>
<comment type="caution">
    <text evidence="7">The sequence shown here is derived from an EMBL/GenBank/DDBJ whole genome shotgun (WGS) entry which is preliminary data.</text>
</comment>
<sequence length="483" mass="53354">MNGFHEISIMPWPEIEPSTPHLAYLLLSLFLILYALFSELIRNRAHLSEPPLATFAGIAFGPYGANLIDPAETWGWEDNITQELARIIVGVQCFAVGIELPAGYVKRHWKAIAVLLGPNMIFAWMVSASIIFAVLDTKWTTAMIIGACLTPTDPVLSASVIAEAKFSQRVPKRIRHLLAAESGCNDGSAFPLIYIAIYAAISSSPADGVKQWFLNLLLWQCLMGILLGVIIGLVANKTLRFSEARGFVQESTLLVFYFLLAIFCVAIGSTLGLDDFLVCFSAGAAFCWDGWFSRRTARMKLPSILDLMLNSAFFVYFGAIIPWKTYSDNLKFGNMLLVAVLVLSLRRLPVMIATKRFIPELRTYHEAIFTGHFGPMGVGALFLAIEGMARLETGTSEPLPHVPENPPHQEALTTIWPVVCFIVFCSILVHGFSAVVMSLVGHFLRHPKERAPLLGGEQERLHGMAEDYGSVDLGEEDESEDEI</sequence>
<dbReference type="PANTHER" id="PTHR31382:SF2">
    <property type="entry name" value="CATION_H+ EXCHANGER DOMAIN-CONTAINING PROTEIN"/>
    <property type="match status" value="1"/>
</dbReference>
<feature type="domain" description="Cation/H+ exchanger transmembrane" evidence="6">
    <location>
        <begin position="33"/>
        <end position="434"/>
    </location>
</feature>
<dbReference type="GO" id="GO:0015385">
    <property type="term" value="F:sodium:proton antiporter activity"/>
    <property type="evidence" value="ECO:0007669"/>
    <property type="project" value="InterPro"/>
</dbReference>
<dbReference type="GO" id="GO:0042391">
    <property type="term" value="P:regulation of membrane potential"/>
    <property type="evidence" value="ECO:0007669"/>
    <property type="project" value="InterPro"/>
</dbReference>